<dbReference type="Pfam" id="PF19457">
    <property type="entry name" value="DUF5994"/>
    <property type="match status" value="1"/>
</dbReference>
<name>A0ABV3A194_9ACTN</name>
<keyword evidence="2" id="KW-1185">Reference proteome</keyword>
<reference evidence="1 2" key="1">
    <citation type="submission" date="2024-06" db="EMBL/GenBank/DDBJ databases">
        <title>The Natural Products Discovery Center: Release of the First 8490 Sequenced Strains for Exploring Actinobacteria Biosynthetic Diversity.</title>
        <authorList>
            <person name="Kalkreuter E."/>
            <person name="Kautsar S.A."/>
            <person name="Yang D."/>
            <person name="Bader C.D."/>
            <person name="Teijaro C.N."/>
            <person name="Fluegel L."/>
            <person name="Davis C.M."/>
            <person name="Simpson J.R."/>
            <person name="Lauterbach L."/>
            <person name="Steele A.D."/>
            <person name="Gui C."/>
            <person name="Meng S."/>
            <person name="Li G."/>
            <person name="Viehrig K."/>
            <person name="Ye F."/>
            <person name="Su P."/>
            <person name="Kiefer A.F."/>
            <person name="Nichols A."/>
            <person name="Cepeda A.J."/>
            <person name="Yan W."/>
            <person name="Fan B."/>
            <person name="Jiang Y."/>
            <person name="Adhikari A."/>
            <person name="Zheng C.-J."/>
            <person name="Schuster L."/>
            <person name="Cowan T.M."/>
            <person name="Smanski M.J."/>
            <person name="Chevrette M.G."/>
            <person name="De Carvalho L.P.S."/>
            <person name="Shen B."/>
        </authorList>
    </citation>
    <scope>NUCLEOTIDE SEQUENCE [LARGE SCALE GENOMIC DNA]</scope>
    <source>
        <strain evidence="1 2">NPDC020594</strain>
    </source>
</reference>
<evidence type="ECO:0000313" key="1">
    <source>
        <dbReference type="EMBL" id="MEU5705713.1"/>
    </source>
</evidence>
<accession>A0ABV3A194</accession>
<dbReference type="EMBL" id="JBFAEG010000002">
    <property type="protein sequence ID" value="MEU5705713.1"/>
    <property type="molecule type" value="Genomic_DNA"/>
</dbReference>
<dbReference type="RefSeq" id="WP_234337841.1">
    <property type="nucleotide sequence ID" value="NZ_JBFAEG010000002.1"/>
</dbReference>
<comment type="caution">
    <text evidence="1">The sequence shown here is derived from an EMBL/GenBank/DDBJ whole genome shotgun (WGS) entry which is preliminary data.</text>
</comment>
<proteinExistence type="predicted"/>
<protein>
    <submittedName>
        <fullName evidence="1">DUF5994 family protein</fullName>
    </submittedName>
</protein>
<organism evidence="1 2">
    <name type="scientific">Streptomyces flaveolus</name>
    <dbReference type="NCBI Taxonomy" id="67297"/>
    <lineage>
        <taxon>Bacteria</taxon>
        <taxon>Bacillati</taxon>
        <taxon>Actinomycetota</taxon>
        <taxon>Actinomycetes</taxon>
        <taxon>Kitasatosporales</taxon>
        <taxon>Streptomycetaceae</taxon>
        <taxon>Streptomyces</taxon>
    </lineage>
</organism>
<evidence type="ECO:0000313" key="2">
    <source>
        <dbReference type="Proteomes" id="UP001551011"/>
    </source>
</evidence>
<dbReference type="InterPro" id="IPR046036">
    <property type="entry name" value="DUF5994"/>
</dbReference>
<gene>
    <name evidence="1" type="ORF">AB0H04_02275</name>
</gene>
<dbReference type="Proteomes" id="UP001551011">
    <property type="component" value="Unassembled WGS sequence"/>
</dbReference>
<sequence length="160" mass="16403">MDATGTPAGEVPPDEPRTYRMPAARLTLAPWVGRGPLGGAWWPRCDLLELELPALVGALDPGLGTVTRVSVDAVAWPDAPRLVRVPGHVIEVALSAVDAEAHAIVLGHGTAGRRELLVVPPGSSVAAATWLLSTAADPGNALSAAHMLALAEAGFDDDGT</sequence>